<evidence type="ECO:0000256" key="1">
    <source>
        <dbReference type="SAM" id="MobiDB-lite"/>
    </source>
</evidence>
<proteinExistence type="predicted"/>
<feature type="region of interest" description="Disordered" evidence="1">
    <location>
        <begin position="30"/>
        <end position="54"/>
    </location>
</feature>
<sequence>MEIKELSAQMAEAIAKNDVEAMEKIAGEITKGKKDRHAEESKAQQAKAEKLAGVRETEATEVHKLVRAIPGLDDRLRKVEAWGFSYKVDKANPDEPDITYKSVSLTIAKVRKAGGGGNGGGAGKTKDEYGMSLAEVYEKFKTPEDKASLVKAVKDDEAATAKLGKTTNSNQWRVKNEVKKRAIKDGLLKPQK</sequence>
<protein>
    <submittedName>
        <fullName evidence="2">Uncharacterized protein</fullName>
    </submittedName>
</protein>
<comment type="caution">
    <text evidence="2">The sequence shown here is derived from an EMBL/GenBank/DDBJ whole genome shotgun (WGS) entry which is preliminary data.</text>
</comment>
<reference evidence="2" key="1">
    <citation type="journal article" date="2015" name="Nature">
        <title>Complex archaea that bridge the gap between prokaryotes and eukaryotes.</title>
        <authorList>
            <person name="Spang A."/>
            <person name="Saw J.H."/>
            <person name="Jorgensen S.L."/>
            <person name="Zaremba-Niedzwiedzka K."/>
            <person name="Martijn J."/>
            <person name="Lind A.E."/>
            <person name="van Eijk R."/>
            <person name="Schleper C."/>
            <person name="Guy L."/>
            <person name="Ettema T.J."/>
        </authorList>
    </citation>
    <scope>NUCLEOTIDE SEQUENCE</scope>
</reference>
<gene>
    <name evidence="2" type="ORF">LCGC14_2306500</name>
</gene>
<dbReference type="EMBL" id="LAZR01032638">
    <property type="protein sequence ID" value="KKL50338.1"/>
    <property type="molecule type" value="Genomic_DNA"/>
</dbReference>
<evidence type="ECO:0000313" key="2">
    <source>
        <dbReference type="EMBL" id="KKL50338.1"/>
    </source>
</evidence>
<accession>A0A0F9CLZ7</accession>
<dbReference type="AlphaFoldDB" id="A0A0F9CLZ7"/>
<name>A0A0F9CLZ7_9ZZZZ</name>
<organism evidence="2">
    <name type="scientific">marine sediment metagenome</name>
    <dbReference type="NCBI Taxonomy" id="412755"/>
    <lineage>
        <taxon>unclassified sequences</taxon>
        <taxon>metagenomes</taxon>
        <taxon>ecological metagenomes</taxon>
    </lineage>
</organism>